<dbReference type="InterPro" id="IPR031107">
    <property type="entry name" value="Small_HSP"/>
</dbReference>
<name>A0A8H5F6G8_9AGAR</name>
<keyword evidence="7" id="KW-1185">Reference proteome</keyword>
<dbReference type="SUPFAM" id="SSF49764">
    <property type="entry name" value="HSP20-like chaperones"/>
    <property type="match status" value="1"/>
</dbReference>
<dbReference type="EMBL" id="JAACJJ010000015">
    <property type="protein sequence ID" value="KAF5325287.1"/>
    <property type="molecule type" value="Genomic_DNA"/>
</dbReference>
<feature type="compositionally biased region" description="Low complexity" evidence="4">
    <location>
        <begin position="21"/>
        <end position="35"/>
    </location>
</feature>
<dbReference type="Proteomes" id="UP000567179">
    <property type="component" value="Unassembled WGS sequence"/>
</dbReference>
<evidence type="ECO:0000256" key="1">
    <source>
        <dbReference type="ARBA" id="ARBA00023016"/>
    </source>
</evidence>
<dbReference type="PANTHER" id="PTHR11527">
    <property type="entry name" value="HEAT-SHOCK PROTEIN 20 FAMILY MEMBER"/>
    <property type="match status" value="1"/>
</dbReference>
<dbReference type="InterPro" id="IPR002068">
    <property type="entry name" value="A-crystallin/Hsp20_dom"/>
</dbReference>
<dbReference type="PROSITE" id="PS01031">
    <property type="entry name" value="SHSP"/>
    <property type="match status" value="1"/>
</dbReference>
<feature type="region of interest" description="Disordered" evidence="4">
    <location>
        <begin position="21"/>
        <end position="56"/>
    </location>
</feature>
<organism evidence="6 7">
    <name type="scientific">Psilocybe cf. subviscida</name>
    <dbReference type="NCBI Taxonomy" id="2480587"/>
    <lineage>
        <taxon>Eukaryota</taxon>
        <taxon>Fungi</taxon>
        <taxon>Dikarya</taxon>
        <taxon>Basidiomycota</taxon>
        <taxon>Agaricomycotina</taxon>
        <taxon>Agaricomycetes</taxon>
        <taxon>Agaricomycetidae</taxon>
        <taxon>Agaricales</taxon>
        <taxon>Agaricineae</taxon>
        <taxon>Strophariaceae</taxon>
        <taxon>Psilocybe</taxon>
    </lineage>
</organism>
<evidence type="ECO:0000259" key="5">
    <source>
        <dbReference type="PROSITE" id="PS01031"/>
    </source>
</evidence>
<evidence type="ECO:0000256" key="4">
    <source>
        <dbReference type="SAM" id="MobiDB-lite"/>
    </source>
</evidence>
<feature type="compositionally biased region" description="Low complexity" evidence="4">
    <location>
        <begin position="44"/>
        <end position="55"/>
    </location>
</feature>
<evidence type="ECO:0000313" key="6">
    <source>
        <dbReference type="EMBL" id="KAF5325287.1"/>
    </source>
</evidence>
<gene>
    <name evidence="6" type="ORF">D9619_010103</name>
</gene>
<evidence type="ECO:0000313" key="7">
    <source>
        <dbReference type="Proteomes" id="UP000567179"/>
    </source>
</evidence>
<evidence type="ECO:0000256" key="2">
    <source>
        <dbReference type="PROSITE-ProRule" id="PRU00285"/>
    </source>
</evidence>
<keyword evidence="1" id="KW-0346">Stress response</keyword>
<dbReference type="AlphaFoldDB" id="A0A8H5F6G8"/>
<comment type="caution">
    <text evidence="6">The sequence shown here is derived from an EMBL/GenBank/DDBJ whole genome shotgun (WGS) entry which is preliminary data.</text>
</comment>
<protein>
    <recommendedName>
        <fullName evidence="5">SHSP domain-containing protein</fullName>
    </recommendedName>
</protein>
<comment type="similarity">
    <text evidence="2 3">Belongs to the small heat shock protein (HSP20) family.</text>
</comment>
<dbReference type="OrthoDB" id="1431247at2759"/>
<reference evidence="6 7" key="1">
    <citation type="journal article" date="2020" name="ISME J.">
        <title>Uncovering the hidden diversity of litter-decomposition mechanisms in mushroom-forming fungi.</title>
        <authorList>
            <person name="Floudas D."/>
            <person name="Bentzer J."/>
            <person name="Ahren D."/>
            <person name="Johansson T."/>
            <person name="Persson P."/>
            <person name="Tunlid A."/>
        </authorList>
    </citation>
    <scope>NUCLEOTIDE SEQUENCE [LARGE SCALE GENOMIC DNA]</scope>
    <source>
        <strain evidence="6 7">CBS 101986</strain>
    </source>
</reference>
<dbReference type="InterPro" id="IPR008978">
    <property type="entry name" value="HSP20-like_chaperone"/>
</dbReference>
<sequence length="180" mass="20140">MSHYEPYYDLEHFLDALNAQRARQAAPTPAATAPASHDPSRGPRPATAAAKATQKPRMDLYEDAEANLVTAHFEFPGVAKEDIHISVQSGRLTVAAEIRQPTPRHPGQQQRQTTVPLEEDENCLVQERRFGKLSRTVQLPAGVGEDDVKAYMENGLLTITFPQRAAERPPTPQRIFIQWY</sequence>
<evidence type="ECO:0000256" key="3">
    <source>
        <dbReference type="RuleBase" id="RU003616"/>
    </source>
</evidence>
<feature type="domain" description="SHSP" evidence="5">
    <location>
        <begin position="49"/>
        <end position="178"/>
    </location>
</feature>
<dbReference type="Pfam" id="PF00011">
    <property type="entry name" value="HSP20"/>
    <property type="match status" value="1"/>
</dbReference>
<dbReference type="CDD" id="cd06464">
    <property type="entry name" value="ACD_sHsps-like"/>
    <property type="match status" value="1"/>
</dbReference>
<dbReference type="Gene3D" id="2.60.40.790">
    <property type="match status" value="1"/>
</dbReference>
<accession>A0A8H5F6G8</accession>
<proteinExistence type="inferred from homology"/>